<evidence type="ECO:0000313" key="2">
    <source>
        <dbReference type="EMBL" id="OGC93138.1"/>
    </source>
</evidence>
<dbReference type="Proteomes" id="UP000178176">
    <property type="component" value="Unassembled WGS sequence"/>
</dbReference>
<evidence type="ECO:0000313" key="3">
    <source>
        <dbReference type="Proteomes" id="UP000178176"/>
    </source>
</evidence>
<comment type="caution">
    <text evidence="2">The sequence shown here is derived from an EMBL/GenBank/DDBJ whole genome shotgun (WGS) entry which is preliminary data.</text>
</comment>
<proteinExistence type="predicted"/>
<feature type="transmembrane region" description="Helical" evidence="1">
    <location>
        <begin position="30"/>
        <end position="51"/>
    </location>
</feature>
<reference evidence="2 3" key="1">
    <citation type="journal article" date="2016" name="Nat. Commun.">
        <title>Thousands of microbial genomes shed light on interconnected biogeochemical processes in an aquifer system.</title>
        <authorList>
            <person name="Anantharaman K."/>
            <person name="Brown C.T."/>
            <person name="Hug L.A."/>
            <person name="Sharon I."/>
            <person name="Castelle C.J."/>
            <person name="Probst A.J."/>
            <person name="Thomas B.C."/>
            <person name="Singh A."/>
            <person name="Wilkins M.J."/>
            <person name="Karaoz U."/>
            <person name="Brodie E.L."/>
            <person name="Williams K.H."/>
            <person name="Hubbard S.S."/>
            <person name="Banfield J.F."/>
        </authorList>
    </citation>
    <scope>NUCLEOTIDE SEQUENCE [LARGE SCALE GENOMIC DNA]</scope>
</reference>
<name>A0A1F4YGY1_9BACT</name>
<keyword evidence="1" id="KW-0472">Membrane</keyword>
<dbReference type="EMBL" id="MEXH01000002">
    <property type="protein sequence ID" value="OGC93138.1"/>
    <property type="molecule type" value="Genomic_DNA"/>
</dbReference>
<protein>
    <submittedName>
        <fullName evidence="2">Uncharacterized protein</fullName>
    </submittedName>
</protein>
<keyword evidence="1" id="KW-0812">Transmembrane</keyword>
<evidence type="ECO:0000256" key="1">
    <source>
        <dbReference type="SAM" id="Phobius"/>
    </source>
</evidence>
<dbReference type="AlphaFoldDB" id="A0A1F4YGY1"/>
<keyword evidence="1" id="KW-1133">Transmembrane helix</keyword>
<gene>
    <name evidence="2" type="ORF">A2876_01160</name>
</gene>
<sequence length="116" mass="12298">MIFQFGPITNPFSKIGGPAALTASDQGSGLFAILSALVKFVIVLAGLYALWNLISAGYMFMSAGGDPKAIGKAWEKIWMSLVGLLITAGSFVLAMIFGYMIFGDASILITPRIFTP</sequence>
<feature type="transmembrane region" description="Helical" evidence="1">
    <location>
        <begin position="77"/>
        <end position="102"/>
    </location>
</feature>
<accession>A0A1F4YGY1</accession>
<organism evidence="2 3">
    <name type="scientific">Candidatus Amesbacteria bacterium RIFCSPHIGHO2_01_FULL_48_32b</name>
    <dbReference type="NCBI Taxonomy" id="1797253"/>
    <lineage>
        <taxon>Bacteria</taxon>
        <taxon>Candidatus Amesiibacteriota</taxon>
    </lineage>
</organism>